<keyword evidence="2 3" id="KW-0040">ANK repeat</keyword>
<dbReference type="EMBL" id="KV878129">
    <property type="protein sequence ID" value="OJJ02723.1"/>
    <property type="molecule type" value="Genomic_DNA"/>
</dbReference>
<keyword evidence="1" id="KW-0677">Repeat</keyword>
<name>A0A1L9PMK4_ASPVE</name>
<gene>
    <name evidence="4" type="ORF">ASPVEDRAFT_888820</name>
</gene>
<reference evidence="5" key="1">
    <citation type="journal article" date="2017" name="Genome Biol.">
        <title>Comparative genomics reveals high biological diversity and specific adaptations in the industrially and medically important fungal genus Aspergillus.</title>
        <authorList>
            <person name="de Vries R.P."/>
            <person name="Riley R."/>
            <person name="Wiebenga A."/>
            <person name="Aguilar-Osorio G."/>
            <person name="Amillis S."/>
            <person name="Uchima C.A."/>
            <person name="Anderluh G."/>
            <person name="Asadollahi M."/>
            <person name="Askin M."/>
            <person name="Barry K."/>
            <person name="Battaglia E."/>
            <person name="Bayram O."/>
            <person name="Benocci T."/>
            <person name="Braus-Stromeyer S.A."/>
            <person name="Caldana C."/>
            <person name="Canovas D."/>
            <person name="Cerqueira G.C."/>
            <person name="Chen F."/>
            <person name="Chen W."/>
            <person name="Choi C."/>
            <person name="Clum A."/>
            <person name="Dos Santos R.A."/>
            <person name="Damasio A.R."/>
            <person name="Diallinas G."/>
            <person name="Emri T."/>
            <person name="Fekete E."/>
            <person name="Flipphi M."/>
            <person name="Freyberg S."/>
            <person name="Gallo A."/>
            <person name="Gournas C."/>
            <person name="Habgood R."/>
            <person name="Hainaut M."/>
            <person name="Harispe M.L."/>
            <person name="Henrissat B."/>
            <person name="Hilden K.S."/>
            <person name="Hope R."/>
            <person name="Hossain A."/>
            <person name="Karabika E."/>
            <person name="Karaffa L."/>
            <person name="Karanyi Z."/>
            <person name="Krasevec N."/>
            <person name="Kuo A."/>
            <person name="Kusch H."/>
            <person name="LaButti K."/>
            <person name="Lagendijk E.L."/>
            <person name="Lapidus A."/>
            <person name="Levasseur A."/>
            <person name="Lindquist E."/>
            <person name="Lipzen A."/>
            <person name="Logrieco A.F."/>
            <person name="MacCabe A."/>
            <person name="Maekelae M.R."/>
            <person name="Malavazi I."/>
            <person name="Melin P."/>
            <person name="Meyer V."/>
            <person name="Mielnichuk N."/>
            <person name="Miskei M."/>
            <person name="Molnar A.P."/>
            <person name="Mule G."/>
            <person name="Ngan C.Y."/>
            <person name="Orejas M."/>
            <person name="Orosz E."/>
            <person name="Ouedraogo J.P."/>
            <person name="Overkamp K.M."/>
            <person name="Park H.-S."/>
            <person name="Perrone G."/>
            <person name="Piumi F."/>
            <person name="Punt P.J."/>
            <person name="Ram A.F."/>
            <person name="Ramon A."/>
            <person name="Rauscher S."/>
            <person name="Record E."/>
            <person name="Riano-Pachon D.M."/>
            <person name="Robert V."/>
            <person name="Roehrig J."/>
            <person name="Ruller R."/>
            <person name="Salamov A."/>
            <person name="Salih N.S."/>
            <person name="Samson R.A."/>
            <person name="Sandor E."/>
            <person name="Sanguinetti M."/>
            <person name="Schuetze T."/>
            <person name="Sepcic K."/>
            <person name="Shelest E."/>
            <person name="Sherlock G."/>
            <person name="Sophianopoulou V."/>
            <person name="Squina F.M."/>
            <person name="Sun H."/>
            <person name="Susca A."/>
            <person name="Todd R.B."/>
            <person name="Tsang A."/>
            <person name="Unkles S.E."/>
            <person name="van de Wiele N."/>
            <person name="van Rossen-Uffink D."/>
            <person name="Oliveira J.V."/>
            <person name="Vesth T.C."/>
            <person name="Visser J."/>
            <person name="Yu J.-H."/>
            <person name="Zhou M."/>
            <person name="Andersen M.R."/>
            <person name="Archer D.B."/>
            <person name="Baker S.E."/>
            <person name="Benoit I."/>
            <person name="Brakhage A.A."/>
            <person name="Braus G.H."/>
            <person name="Fischer R."/>
            <person name="Frisvad J.C."/>
            <person name="Goldman G.H."/>
            <person name="Houbraken J."/>
            <person name="Oakley B."/>
            <person name="Pocsi I."/>
            <person name="Scazzocchio C."/>
            <person name="Seiboth B."/>
            <person name="vanKuyk P.A."/>
            <person name="Wortman J."/>
            <person name="Dyer P.S."/>
            <person name="Grigoriev I.V."/>
        </authorList>
    </citation>
    <scope>NUCLEOTIDE SEQUENCE [LARGE SCALE GENOMIC DNA]</scope>
    <source>
        <strain evidence="5">CBS 583.65</strain>
    </source>
</reference>
<dbReference type="GeneID" id="63733952"/>
<dbReference type="PROSITE" id="PS50088">
    <property type="entry name" value="ANK_REPEAT"/>
    <property type="match status" value="2"/>
</dbReference>
<dbReference type="Pfam" id="PF12796">
    <property type="entry name" value="Ank_2"/>
    <property type="match status" value="1"/>
</dbReference>
<dbReference type="VEuPathDB" id="FungiDB:ASPVEDRAFT_888820"/>
<evidence type="ECO:0000313" key="5">
    <source>
        <dbReference type="Proteomes" id="UP000184073"/>
    </source>
</evidence>
<dbReference type="OrthoDB" id="4772757at2759"/>
<dbReference type="RefSeq" id="XP_040668485.1">
    <property type="nucleotide sequence ID" value="XM_040818441.1"/>
</dbReference>
<dbReference type="STRING" id="1036611.A0A1L9PMK4"/>
<evidence type="ECO:0000256" key="1">
    <source>
        <dbReference type="ARBA" id="ARBA00022737"/>
    </source>
</evidence>
<dbReference type="InterPro" id="IPR036770">
    <property type="entry name" value="Ankyrin_rpt-contain_sf"/>
</dbReference>
<evidence type="ECO:0000256" key="2">
    <source>
        <dbReference type="ARBA" id="ARBA00023043"/>
    </source>
</evidence>
<evidence type="ECO:0000256" key="3">
    <source>
        <dbReference type="PROSITE-ProRule" id="PRU00023"/>
    </source>
</evidence>
<organism evidence="4 5">
    <name type="scientific">Aspergillus versicolor CBS 583.65</name>
    <dbReference type="NCBI Taxonomy" id="1036611"/>
    <lineage>
        <taxon>Eukaryota</taxon>
        <taxon>Fungi</taxon>
        <taxon>Dikarya</taxon>
        <taxon>Ascomycota</taxon>
        <taxon>Pezizomycotina</taxon>
        <taxon>Eurotiomycetes</taxon>
        <taxon>Eurotiomycetidae</taxon>
        <taxon>Eurotiales</taxon>
        <taxon>Aspergillaceae</taxon>
        <taxon>Aspergillus</taxon>
        <taxon>Aspergillus subgen. Nidulantes</taxon>
    </lineage>
</organism>
<accession>A0A1L9PMK4</accession>
<dbReference type="PROSITE" id="PS50297">
    <property type="entry name" value="ANK_REP_REGION"/>
    <property type="match status" value="2"/>
</dbReference>
<sequence>MYLDESLHININRALGMDKIFHTMHDFPYLNIAGKDKMGQTLLHHAASSGNVPAIEYLLRRGHPIDVTDYHSQTALFYAAKSCKADAVRVLLEHGAHLSFREGDDALTIIKACLIDYEPKVSKSVISGIVAPILSDKIDSPS</sequence>
<evidence type="ECO:0000313" key="4">
    <source>
        <dbReference type="EMBL" id="OJJ02723.1"/>
    </source>
</evidence>
<proteinExistence type="predicted"/>
<keyword evidence="5" id="KW-1185">Reference proteome</keyword>
<feature type="repeat" description="ANK" evidence="3">
    <location>
        <begin position="71"/>
        <end position="103"/>
    </location>
</feature>
<dbReference type="Proteomes" id="UP000184073">
    <property type="component" value="Unassembled WGS sequence"/>
</dbReference>
<protein>
    <submittedName>
        <fullName evidence="4">Uncharacterized protein</fullName>
    </submittedName>
</protein>
<dbReference type="SMART" id="SM00248">
    <property type="entry name" value="ANK"/>
    <property type="match status" value="2"/>
</dbReference>
<dbReference type="PANTHER" id="PTHR24171">
    <property type="entry name" value="ANKYRIN REPEAT DOMAIN-CONTAINING PROTEIN 39-RELATED"/>
    <property type="match status" value="1"/>
</dbReference>
<dbReference type="Gene3D" id="1.25.40.20">
    <property type="entry name" value="Ankyrin repeat-containing domain"/>
    <property type="match status" value="1"/>
</dbReference>
<dbReference type="SUPFAM" id="SSF48403">
    <property type="entry name" value="Ankyrin repeat"/>
    <property type="match status" value="1"/>
</dbReference>
<dbReference type="InterPro" id="IPR002110">
    <property type="entry name" value="Ankyrin_rpt"/>
</dbReference>
<dbReference type="PRINTS" id="PR01415">
    <property type="entry name" value="ANKYRIN"/>
</dbReference>
<dbReference type="AlphaFoldDB" id="A0A1L9PMK4"/>
<feature type="repeat" description="ANK" evidence="3">
    <location>
        <begin position="38"/>
        <end position="70"/>
    </location>
</feature>